<reference evidence="1 2" key="1">
    <citation type="submission" date="2015-02" db="EMBL/GenBank/DDBJ databases">
        <title>Single-cell genomics of uncultivated deep-branching MTB reveals a conserved set of magnetosome genes.</title>
        <authorList>
            <person name="Kolinko S."/>
            <person name="Richter M."/>
            <person name="Glockner F.O."/>
            <person name="Brachmann A."/>
            <person name="Schuler D."/>
        </authorList>
    </citation>
    <scope>NUCLEOTIDE SEQUENCE [LARGE SCALE GENOMIC DNA]</scope>
    <source>
        <strain evidence="1">TM-1</strain>
    </source>
</reference>
<dbReference type="Proteomes" id="UP000033423">
    <property type="component" value="Unassembled WGS sequence"/>
</dbReference>
<name>A0A0F3GQP0_9BACT</name>
<dbReference type="AlphaFoldDB" id="A0A0F3GQP0"/>
<sequence>MCNLNEAEVGRSAAYVTDEDDVPDLCMPSPVVLAPVEPCVESGQGFLQEGYVWQSCGVGCLDGQLTCHGIKGGRHGYIDVLIFQGVLRIVQCHCEVPCLADVFKEVG</sequence>
<organism evidence="1 2">
    <name type="scientific">Candidatus Magnetobacterium bavaricum</name>
    <dbReference type="NCBI Taxonomy" id="29290"/>
    <lineage>
        <taxon>Bacteria</taxon>
        <taxon>Pseudomonadati</taxon>
        <taxon>Nitrospirota</taxon>
        <taxon>Thermodesulfovibrionia</taxon>
        <taxon>Thermodesulfovibrionales</taxon>
        <taxon>Candidatus Magnetobacteriaceae</taxon>
        <taxon>Candidatus Magnetobacterium</taxon>
    </lineage>
</organism>
<accession>A0A0F3GQP0</accession>
<evidence type="ECO:0000313" key="2">
    <source>
        <dbReference type="Proteomes" id="UP000033423"/>
    </source>
</evidence>
<proteinExistence type="predicted"/>
<evidence type="ECO:0000313" key="1">
    <source>
        <dbReference type="EMBL" id="KJU84230.1"/>
    </source>
</evidence>
<dbReference type="EMBL" id="LACI01001564">
    <property type="protein sequence ID" value="KJU84230.1"/>
    <property type="molecule type" value="Genomic_DNA"/>
</dbReference>
<protein>
    <submittedName>
        <fullName evidence="1">Uncharacterized protein</fullName>
    </submittedName>
</protein>
<comment type="caution">
    <text evidence="1">The sequence shown here is derived from an EMBL/GenBank/DDBJ whole genome shotgun (WGS) entry which is preliminary data.</text>
</comment>
<gene>
    <name evidence="1" type="ORF">MBAV_003578</name>
</gene>
<keyword evidence="2" id="KW-1185">Reference proteome</keyword>